<proteinExistence type="predicted"/>
<dbReference type="InterPro" id="IPR029068">
    <property type="entry name" value="Glyas_Bleomycin-R_OHBP_Dase"/>
</dbReference>
<comment type="caution">
    <text evidence="1">The sequence shown here is derived from an EMBL/GenBank/DDBJ whole genome shotgun (WGS) entry which is preliminary data.</text>
</comment>
<dbReference type="OrthoDB" id="16820at2759"/>
<dbReference type="PANTHER" id="PTHR10374">
    <property type="entry name" value="LACTOYLGLUTATHIONE LYASE GLYOXALASE I"/>
    <property type="match status" value="1"/>
</dbReference>
<protein>
    <submittedName>
        <fullName evidence="1">Uncharacterized protein</fullName>
    </submittedName>
</protein>
<dbReference type="Gene3D" id="3.10.180.10">
    <property type="entry name" value="2,3-Dihydroxybiphenyl 1,2-Dioxygenase, domain 1"/>
    <property type="match status" value="1"/>
</dbReference>
<dbReference type="STRING" id="69332.A0A388KKY4"/>
<reference evidence="1 2" key="1">
    <citation type="journal article" date="2018" name="Cell">
        <title>The Chara Genome: Secondary Complexity and Implications for Plant Terrestrialization.</title>
        <authorList>
            <person name="Nishiyama T."/>
            <person name="Sakayama H."/>
            <person name="Vries J.D."/>
            <person name="Buschmann H."/>
            <person name="Saint-Marcoux D."/>
            <person name="Ullrich K.K."/>
            <person name="Haas F.B."/>
            <person name="Vanderstraeten L."/>
            <person name="Becker D."/>
            <person name="Lang D."/>
            <person name="Vosolsobe S."/>
            <person name="Rombauts S."/>
            <person name="Wilhelmsson P.K.I."/>
            <person name="Janitza P."/>
            <person name="Kern R."/>
            <person name="Heyl A."/>
            <person name="Rumpler F."/>
            <person name="Villalobos L.I.A.C."/>
            <person name="Clay J.M."/>
            <person name="Skokan R."/>
            <person name="Toyoda A."/>
            <person name="Suzuki Y."/>
            <person name="Kagoshima H."/>
            <person name="Schijlen E."/>
            <person name="Tajeshwar N."/>
            <person name="Catarino B."/>
            <person name="Hetherington A.J."/>
            <person name="Saltykova A."/>
            <person name="Bonnot C."/>
            <person name="Breuninger H."/>
            <person name="Symeonidi A."/>
            <person name="Radhakrishnan G.V."/>
            <person name="Van Nieuwerburgh F."/>
            <person name="Deforce D."/>
            <person name="Chang C."/>
            <person name="Karol K.G."/>
            <person name="Hedrich R."/>
            <person name="Ulvskov P."/>
            <person name="Glockner G."/>
            <person name="Delwiche C.F."/>
            <person name="Petrasek J."/>
            <person name="Van de Peer Y."/>
            <person name="Friml J."/>
            <person name="Beilby M."/>
            <person name="Dolan L."/>
            <person name="Kohara Y."/>
            <person name="Sugano S."/>
            <person name="Fujiyama A."/>
            <person name="Delaux P.-M."/>
            <person name="Quint M."/>
            <person name="TheiBen G."/>
            <person name="Hagemann M."/>
            <person name="Harholt J."/>
            <person name="Dunand C."/>
            <person name="Zachgo S."/>
            <person name="Langdale J."/>
            <person name="Maumus F."/>
            <person name="Straeten D.V.D."/>
            <person name="Gould S.B."/>
            <person name="Rensing S.A."/>
        </authorList>
    </citation>
    <scope>NUCLEOTIDE SEQUENCE [LARGE SCALE GENOMIC DNA]</scope>
    <source>
        <strain evidence="1 2">S276</strain>
    </source>
</reference>
<keyword evidence="2" id="KW-1185">Reference proteome</keyword>
<sequence>MGQVVHESDKPVNGGDSAGTVLQQVRQVWDMLGTEGTGGRGHKRMGQVLKAIGQAGQEPADIPKTSTERTVWTFRQKGTVELTHNWGTESDEKFSGYHNGNSDPRGFGKMKGLAFIKDPDGYWIEILSAVNMGAIVAPPNHTLGHCTALVRASGSWELWNGGAMVQTITAIRDLTRNYPIELYQVIDPMDATCIRIVNILCIQMQYVPSVPTGAIANVHLTVMVNAPQSSWPATGMPSAVHASEVWLMLAVLAPAVTRLLT</sequence>
<dbReference type="EMBL" id="BFEA01000135">
    <property type="protein sequence ID" value="GBG70706.1"/>
    <property type="molecule type" value="Genomic_DNA"/>
</dbReference>
<evidence type="ECO:0000313" key="2">
    <source>
        <dbReference type="Proteomes" id="UP000265515"/>
    </source>
</evidence>
<dbReference type="Proteomes" id="UP000265515">
    <property type="component" value="Unassembled WGS sequence"/>
</dbReference>
<organism evidence="1 2">
    <name type="scientific">Chara braunii</name>
    <name type="common">Braun's stonewort</name>
    <dbReference type="NCBI Taxonomy" id="69332"/>
    <lineage>
        <taxon>Eukaryota</taxon>
        <taxon>Viridiplantae</taxon>
        <taxon>Streptophyta</taxon>
        <taxon>Charophyceae</taxon>
        <taxon>Charales</taxon>
        <taxon>Characeae</taxon>
        <taxon>Chara</taxon>
    </lineage>
</organism>
<accession>A0A388KKY4</accession>
<dbReference type="Gramene" id="GBG70706">
    <property type="protein sequence ID" value="GBG70706"/>
    <property type="gene ID" value="CBR_g8005"/>
</dbReference>
<gene>
    <name evidence="1" type="ORF">CBR_g8005</name>
</gene>
<dbReference type="PANTHER" id="PTHR10374:SF30">
    <property type="entry name" value="LACTOYLGLUTATHIONE LYASE"/>
    <property type="match status" value="1"/>
</dbReference>
<dbReference type="AlphaFoldDB" id="A0A388KKY4"/>
<evidence type="ECO:0000313" key="1">
    <source>
        <dbReference type="EMBL" id="GBG70706.1"/>
    </source>
</evidence>
<name>A0A388KKY4_CHABU</name>